<evidence type="ECO:0000259" key="1">
    <source>
        <dbReference type="Pfam" id="PF03412"/>
    </source>
</evidence>
<name>K2FB75_9BACT</name>
<reference evidence="2" key="1">
    <citation type="journal article" date="2012" name="Science">
        <title>Fermentation, hydrogen, and sulfur metabolism in multiple uncultivated bacterial phyla.</title>
        <authorList>
            <person name="Wrighton K.C."/>
            <person name="Thomas B.C."/>
            <person name="Sharon I."/>
            <person name="Miller C.S."/>
            <person name="Castelle C.J."/>
            <person name="VerBerkmoes N.C."/>
            <person name="Wilkins M.J."/>
            <person name="Hettich R.L."/>
            <person name="Lipton M.S."/>
            <person name="Williams K.H."/>
            <person name="Long P.E."/>
            <person name="Banfield J.F."/>
        </authorList>
    </citation>
    <scope>NUCLEOTIDE SEQUENCE [LARGE SCALE GENOMIC DNA]</scope>
</reference>
<dbReference type="Gene3D" id="3.90.70.10">
    <property type="entry name" value="Cysteine proteinases"/>
    <property type="match status" value="1"/>
</dbReference>
<sequence>MTDTILEIPHFSQIQNTDSSIAEWEKKICWLACIKMCIEFFCGQSPSLEELLEFKDVVLKWLSLRDWKEKEYTYYLPWIWWFHYGLLQIAASKGLYWRPLMTGKINTEAKFSKLIEAWCAIITSVSLWFVAKEKNWWHLVVVKWIKNWNFIINDPMNLDSVELSIEDFEKSFSWAIIVISDKDSEEFASNRAIFMDKISFWASKNTYVHLHGNEHLAESETLSFIRENAWTLLSFKQNKERFIRFEIEDAHKNKVFLRIDPNRIFDDANLEKTIKERNSHLEESLIILSMEKWLHIRNHILLKIEETNPDIIIWVHTNKLLDINDFTKKTEFVQINENLPYNAFIQTVNKNDFDDLSSMGINCVYYKDWENDWSLSDYMQAKWRRFFTVESWYHDKEVFSLLLECIKKII</sequence>
<dbReference type="GO" id="GO:0006508">
    <property type="term" value="P:proteolysis"/>
    <property type="evidence" value="ECO:0007669"/>
    <property type="project" value="InterPro"/>
</dbReference>
<dbReference type="InterPro" id="IPR005074">
    <property type="entry name" value="Peptidase_C39"/>
</dbReference>
<dbReference type="GO" id="GO:0008233">
    <property type="term" value="F:peptidase activity"/>
    <property type="evidence" value="ECO:0007669"/>
    <property type="project" value="InterPro"/>
</dbReference>
<dbReference type="GO" id="GO:0005524">
    <property type="term" value="F:ATP binding"/>
    <property type="evidence" value="ECO:0007669"/>
    <property type="project" value="InterPro"/>
</dbReference>
<proteinExistence type="predicted"/>
<dbReference type="Pfam" id="PF03412">
    <property type="entry name" value="Peptidase_C39"/>
    <property type="match status" value="1"/>
</dbReference>
<dbReference type="GO" id="GO:0016020">
    <property type="term" value="C:membrane"/>
    <property type="evidence" value="ECO:0007669"/>
    <property type="project" value="InterPro"/>
</dbReference>
<comment type="caution">
    <text evidence="2">The sequence shown here is derived from an EMBL/GenBank/DDBJ whole genome shotgun (WGS) entry which is preliminary data.</text>
</comment>
<protein>
    <recommendedName>
        <fullName evidence="1">Peptidase C39 domain-containing protein</fullName>
    </recommendedName>
</protein>
<accession>K2FB75</accession>
<organism evidence="2">
    <name type="scientific">uncultured bacterium</name>
    <name type="common">gcode 4</name>
    <dbReference type="NCBI Taxonomy" id="1234023"/>
    <lineage>
        <taxon>Bacteria</taxon>
        <taxon>environmental samples</taxon>
    </lineage>
</organism>
<feature type="domain" description="Peptidase C39" evidence="1">
    <location>
        <begin position="123"/>
        <end position="183"/>
    </location>
</feature>
<dbReference type="EMBL" id="AMFJ01000341">
    <property type="protein sequence ID" value="EKE28376.1"/>
    <property type="molecule type" value="Genomic_DNA"/>
</dbReference>
<dbReference type="AlphaFoldDB" id="K2FB75"/>
<gene>
    <name evidence="2" type="ORF">ACD_3C00067G0010</name>
</gene>
<evidence type="ECO:0000313" key="2">
    <source>
        <dbReference type="EMBL" id="EKE28376.1"/>
    </source>
</evidence>